<keyword evidence="3 5" id="KW-1133">Transmembrane helix</keyword>
<dbReference type="PANTHER" id="PTHR33507">
    <property type="entry name" value="INNER MEMBRANE PROTEIN YBBJ"/>
    <property type="match status" value="1"/>
</dbReference>
<keyword evidence="2 5" id="KW-0812">Transmembrane</keyword>
<gene>
    <name evidence="7" type="primary">ybbJ</name>
    <name evidence="7" type="ORF">NCTC12872_01296</name>
</gene>
<dbReference type="Gene3D" id="2.40.50.140">
    <property type="entry name" value="Nucleic acid-binding proteins"/>
    <property type="match status" value="1"/>
</dbReference>
<evidence type="ECO:0000256" key="5">
    <source>
        <dbReference type="SAM" id="Phobius"/>
    </source>
</evidence>
<keyword evidence="4 5" id="KW-0472">Membrane</keyword>
<protein>
    <submittedName>
        <fullName evidence="7">Inner membrane protein ybbJ</fullName>
    </submittedName>
</protein>
<proteinExistence type="predicted"/>
<accession>A0A379CAA5</accession>
<sequence>MDWLTDWNSWLIGGFILLILEVMLPGVFFMWWGFAAIIMSGLVAMITISLSWQFAIFAVLASIFSFIWWRYQQKKDRKQDEESSLNQRNHAMIGRMGRVVEILDNGSIRAKFADSTWKVEGEKLVIGDLIKVIKVEGIILIVEKC</sequence>
<reference evidence="7 8" key="1">
    <citation type="submission" date="2018-06" db="EMBL/GenBank/DDBJ databases">
        <authorList>
            <consortium name="Pathogen Informatics"/>
            <person name="Doyle S."/>
        </authorList>
    </citation>
    <scope>NUCLEOTIDE SEQUENCE [LARGE SCALE GENOMIC DNA]</scope>
    <source>
        <strain evidence="7 8">NCTC12872</strain>
    </source>
</reference>
<dbReference type="InterPro" id="IPR002810">
    <property type="entry name" value="NfeD-like_C"/>
</dbReference>
<comment type="subcellular location">
    <subcellularLocation>
        <location evidence="1">Membrane</location>
        <topology evidence="1">Multi-pass membrane protein</topology>
    </subcellularLocation>
</comment>
<dbReference type="Pfam" id="PF01957">
    <property type="entry name" value="NfeD"/>
    <property type="match status" value="1"/>
</dbReference>
<dbReference type="OrthoDB" id="6402862at2"/>
<feature type="domain" description="NfeD-like C-terminal" evidence="6">
    <location>
        <begin position="90"/>
        <end position="144"/>
    </location>
</feature>
<dbReference type="GO" id="GO:0005886">
    <property type="term" value="C:plasma membrane"/>
    <property type="evidence" value="ECO:0007669"/>
    <property type="project" value="TreeGrafter"/>
</dbReference>
<dbReference type="Proteomes" id="UP000255417">
    <property type="component" value="Unassembled WGS sequence"/>
</dbReference>
<name>A0A379CAA5_9PAST</name>
<dbReference type="EMBL" id="UGTA01000001">
    <property type="protein sequence ID" value="SUB59312.1"/>
    <property type="molecule type" value="Genomic_DNA"/>
</dbReference>
<evidence type="ECO:0000256" key="3">
    <source>
        <dbReference type="ARBA" id="ARBA00022989"/>
    </source>
</evidence>
<dbReference type="SUPFAM" id="SSF141322">
    <property type="entry name" value="NfeD domain-like"/>
    <property type="match status" value="1"/>
</dbReference>
<keyword evidence="8" id="KW-1185">Reference proteome</keyword>
<evidence type="ECO:0000313" key="8">
    <source>
        <dbReference type="Proteomes" id="UP000255417"/>
    </source>
</evidence>
<evidence type="ECO:0000259" key="6">
    <source>
        <dbReference type="Pfam" id="PF01957"/>
    </source>
</evidence>
<dbReference type="AlphaFoldDB" id="A0A379CAA5"/>
<evidence type="ECO:0000313" key="7">
    <source>
        <dbReference type="EMBL" id="SUB59312.1"/>
    </source>
</evidence>
<evidence type="ECO:0000256" key="2">
    <source>
        <dbReference type="ARBA" id="ARBA00022692"/>
    </source>
</evidence>
<evidence type="ECO:0000256" key="4">
    <source>
        <dbReference type="ARBA" id="ARBA00023136"/>
    </source>
</evidence>
<dbReference type="InterPro" id="IPR012340">
    <property type="entry name" value="NA-bd_OB-fold"/>
</dbReference>
<feature type="transmembrane region" description="Helical" evidence="5">
    <location>
        <begin position="12"/>
        <end position="38"/>
    </location>
</feature>
<feature type="transmembrane region" description="Helical" evidence="5">
    <location>
        <begin position="50"/>
        <end position="69"/>
    </location>
</feature>
<dbReference type="RefSeq" id="WP_115315795.1">
    <property type="nucleotide sequence ID" value="NZ_LWIF01000001.1"/>
</dbReference>
<dbReference type="InterPro" id="IPR052165">
    <property type="entry name" value="Membrane_assoc_protease"/>
</dbReference>
<dbReference type="PANTHER" id="PTHR33507:SF3">
    <property type="entry name" value="INNER MEMBRANE PROTEIN YBBJ"/>
    <property type="match status" value="1"/>
</dbReference>
<evidence type="ECO:0000256" key="1">
    <source>
        <dbReference type="ARBA" id="ARBA00004141"/>
    </source>
</evidence>
<organism evidence="7 8">
    <name type="scientific">Phocoenobacter uteri</name>
    <dbReference type="NCBI Taxonomy" id="146806"/>
    <lineage>
        <taxon>Bacteria</taxon>
        <taxon>Pseudomonadati</taxon>
        <taxon>Pseudomonadota</taxon>
        <taxon>Gammaproteobacteria</taxon>
        <taxon>Pasteurellales</taxon>
        <taxon>Pasteurellaceae</taxon>
        <taxon>Phocoenobacter</taxon>
    </lineage>
</organism>